<evidence type="ECO:0000256" key="2">
    <source>
        <dbReference type="SAM" id="Phobius"/>
    </source>
</evidence>
<proteinExistence type="predicted"/>
<organism evidence="3 4">
    <name type="scientific">Pseudonocardia spirodelae</name>
    <dbReference type="NCBI Taxonomy" id="3133431"/>
    <lineage>
        <taxon>Bacteria</taxon>
        <taxon>Bacillati</taxon>
        <taxon>Actinomycetota</taxon>
        <taxon>Actinomycetes</taxon>
        <taxon>Pseudonocardiales</taxon>
        <taxon>Pseudonocardiaceae</taxon>
        <taxon>Pseudonocardia</taxon>
    </lineage>
</organism>
<keyword evidence="4" id="KW-1185">Reference proteome</keyword>
<comment type="caution">
    <text evidence="3">The sequence shown here is derived from an EMBL/GenBank/DDBJ whole genome shotgun (WGS) entry which is preliminary data.</text>
</comment>
<name>A0ABU8TAR8_9PSEU</name>
<accession>A0ABU8TAR8</accession>
<keyword evidence="2" id="KW-0472">Membrane</keyword>
<sequence length="70" mass="7333">MSTAVWVLAGIGVWVVAAVLLALLVGRIIRMRERQVPDPPRDAPGGPGRPGAPPAAPPEQRGPTEPPRLP</sequence>
<reference evidence="3 4" key="1">
    <citation type="submission" date="2024-03" db="EMBL/GenBank/DDBJ databases">
        <title>Draft genome sequence of Pseudonocardia sp. DW16-2.</title>
        <authorList>
            <person name="Duangmal K."/>
        </authorList>
    </citation>
    <scope>NUCLEOTIDE SEQUENCE [LARGE SCALE GENOMIC DNA]</scope>
    <source>
        <strain evidence="3 4">DW16-2</strain>
    </source>
</reference>
<protein>
    <submittedName>
        <fullName evidence="3">Uncharacterized protein</fullName>
    </submittedName>
</protein>
<keyword evidence="2" id="KW-1133">Transmembrane helix</keyword>
<evidence type="ECO:0000313" key="3">
    <source>
        <dbReference type="EMBL" id="MEJ8281029.1"/>
    </source>
</evidence>
<evidence type="ECO:0000256" key="1">
    <source>
        <dbReference type="SAM" id="MobiDB-lite"/>
    </source>
</evidence>
<keyword evidence="2" id="KW-0812">Transmembrane</keyword>
<dbReference type="RefSeq" id="WP_340292844.1">
    <property type="nucleotide sequence ID" value="NZ_JBBJUP010000016.1"/>
</dbReference>
<feature type="region of interest" description="Disordered" evidence="1">
    <location>
        <begin position="33"/>
        <end position="70"/>
    </location>
</feature>
<gene>
    <name evidence="3" type="ORF">WJX68_18955</name>
</gene>
<dbReference type="Proteomes" id="UP001364211">
    <property type="component" value="Unassembled WGS sequence"/>
</dbReference>
<evidence type="ECO:0000313" key="4">
    <source>
        <dbReference type="Proteomes" id="UP001364211"/>
    </source>
</evidence>
<dbReference type="EMBL" id="JBBJUP010000016">
    <property type="protein sequence ID" value="MEJ8281029.1"/>
    <property type="molecule type" value="Genomic_DNA"/>
</dbReference>
<feature type="transmembrane region" description="Helical" evidence="2">
    <location>
        <begin position="6"/>
        <end position="25"/>
    </location>
</feature>